<keyword evidence="1" id="KW-0472">Membrane</keyword>
<dbReference type="RefSeq" id="WP_161931440.1">
    <property type="nucleotide sequence ID" value="NZ_CP047901.1"/>
</dbReference>
<evidence type="ECO:0000313" key="2">
    <source>
        <dbReference type="EMBL" id="QHO63031.1"/>
    </source>
</evidence>
<dbReference type="KEGG" id="caqa:MICH65_0050"/>
<protein>
    <submittedName>
        <fullName evidence="2">Uncharacterized protein</fullName>
    </submittedName>
</protein>
<keyword evidence="3" id="KW-1185">Reference proteome</keyword>
<keyword evidence="1" id="KW-0812">Transmembrane</keyword>
<feature type="transmembrane region" description="Helical" evidence="1">
    <location>
        <begin position="35"/>
        <end position="55"/>
    </location>
</feature>
<keyword evidence="1" id="KW-1133">Transmembrane helix</keyword>
<gene>
    <name evidence="2" type="ORF">MICH65_0050</name>
</gene>
<reference evidence="3" key="1">
    <citation type="journal article" date="2020" name="Microorganisms">
        <title>Complete Genome of a Member of a New Bacterial Lineage in the Microgenomates Group Reveals an Unusual Nucleotide Composition Disparity Between Two Strands of DNA and Limited Metabolic Potential.</title>
        <authorList>
            <person name="Kadnikov V.V."/>
            <person name="Mardanov A.V."/>
            <person name="Beletsky A.V."/>
            <person name="Karnachuk O.V."/>
            <person name="Ravin N.V."/>
        </authorList>
    </citation>
    <scope>NUCLEOTIDE SEQUENCE [LARGE SCALE GENOMIC DNA]</scope>
</reference>
<name>A0A857NBT1_9BACT</name>
<evidence type="ECO:0000256" key="1">
    <source>
        <dbReference type="SAM" id="Phobius"/>
    </source>
</evidence>
<dbReference type="Proteomes" id="UP000463983">
    <property type="component" value="Chromosome"/>
</dbReference>
<feature type="transmembrane region" description="Helical" evidence="1">
    <location>
        <begin position="9"/>
        <end position="29"/>
    </location>
</feature>
<organism evidence="2 3">
    <name type="scientific">Candidatus Chazhemtobacterium aquaticus</name>
    <dbReference type="NCBI Taxonomy" id="2715735"/>
    <lineage>
        <taxon>Bacteria</taxon>
        <taxon>Candidatus Chazhemtobacteraceae</taxon>
        <taxon>Candidatus Chazhemtobacterium</taxon>
    </lineage>
</organism>
<dbReference type="EMBL" id="CP047901">
    <property type="protein sequence ID" value="QHO63031.1"/>
    <property type="molecule type" value="Genomic_DNA"/>
</dbReference>
<dbReference type="AlphaFoldDB" id="A0A857NBT1"/>
<sequence>MDRLRQGKLLLHQVVLFGVLLILTGARLLMGRWEIDLYLLWWWLGALLGFSFIFLDRLYYAFWQHPEETLSIKMKDLIARGELVKGLVSVLEERTDQTKLAMRSVLFLGAWVVLGIFALTSVGAPFGRGFMLGMGLHLVFDLLADYFDRGRDVRLWFWQIRRELSEPEVRTVVWGFVILFVLIGWGL</sequence>
<proteinExistence type="predicted"/>
<feature type="transmembrane region" description="Helical" evidence="1">
    <location>
        <begin position="168"/>
        <end position="186"/>
    </location>
</feature>
<evidence type="ECO:0000313" key="3">
    <source>
        <dbReference type="Proteomes" id="UP000463983"/>
    </source>
</evidence>
<feature type="transmembrane region" description="Helical" evidence="1">
    <location>
        <begin position="104"/>
        <end position="124"/>
    </location>
</feature>
<accession>A0A857NBT1</accession>